<keyword evidence="1" id="KW-0472">Membrane</keyword>
<dbReference type="Proteomes" id="UP001597252">
    <property type="component" value="Unassembled WGS sequence"/>
</dbReference>
<comment type="caution">
    <text evidence="2">The sequence shown here is derived from an EMBL/GenBank/DDBJ whole genome shotgun (WGS) entry which is preliminary data.</text>
</comment>
<dbReference type="PANTHER" id="PTHR32502:SF23">
    <property type="entry name" value="TRANSPORT PROTEIN, PTS SYSTEM"/>
    <property type="match status" value="1"/>
</dbReference>
<keyword evidence="3" id="KW-1185">Reference proteome</keyword>
<keyword evidence="1" id="KW-1133">Transmembrane helix</keyword>
<feature type="transmembrane region" description="Helical" evidence="1">
    <location>
        <begin position="225"/>
        <end position="247"/>
    </location>
</feature>
<proteinExistence type="predicted"/>
<evidence type="ECO:0000313" key="3">
    <source>
        <dbReference type="Proteomes" id="UP001597252"/>
    </source>
</evidence>
<keyword evidence="1" id="KW-0812">Transmembrane</keyword>
<feature type="transmembrane region" description="Helical" evidence="1">
    <location>
        <begin position="184"/>
        <end position="204"/>
    </location>
</feature>
<protein>
    <submittedName>
        <fullName evidence="2">PTS system mannose/fructose/sorbose family transporter subunit IID</fullName>
    </submittedName>
</protein>
<dbReference type="PROSITE" id="PS51108">
    <property type="entry name" value="PTS_EIID"/>
    <property type="match status" value="1"/>
</dbReference>
<dbReference type="PANTHER" id="PTHR32502">
    <property type="entry name" value="N-ACETYLGALACTOSAMINE PERMEASE II COMPONENT-RELATED"/>
    <property type="match status" value="1"/>
</dbReference>
<evidence type="ECO:0000256" key="1">
    <source>
        <dbReference type="SAM" id="Phobius"/>
    </source>
</evidence>
<evidence type="ECO:0000313" key="2">
    <source>
        <dbReference type="EMBL" id="MFD1486292.1"/>
    </source>
</evidence>
<reference evidence="3" key="1">
    <citation type="journal article" date="2019" name="Int. J. Syst. Evol. Microbiol.">
        <title>The Global Catalogue of Microorganisms (GCM) 10K type strain sequencing project: providing services to taxonomists for standard genome sequencing and annotation.</title>
        <authorList>
            <consortium name="The Broad Institute Genomics Platform"/>
            <consortium name="The Broad Institute Genome Sequencing Center for Infectious Disease"/>
            <person name="Wu L."/>
            <person name="Ma J."/>
        </authorList>
    </citation>
    <scope>NUCLEOTIDE SEQUENCE [LARGE SCALE GENOMIC DNA]</scope>
    <source>
        <strain evidence="3">CCM 8903</strain>
    </source>
</reference>
<organism evidence="2 3">
    <name type="scientific">Lacticaseibacillus baoqingensis</name>
    <dbReference type="NCBI Taxonomy" id="2486013"/>
    <lineage>
        <taxon>Bacteria</taxon>
        <taxon>Bacillati</taxon>
        <taxon>Bacillota</taxon>
        <taxon>Bacilli</taxon>
        <taxon>Lactobacillales</taxon>
        <taxon>Lactobacillaceae</taxon>
        <taxon>Lacticaseibacillus</taxon>
    </lineage>
</organism>
<dbReference type="InterPro" id="IPR004704">
    <property type="entry name" value="PTS_IID_man"/>
</dbReference>
<dbReference type="RefSeq" id="WP_225419505.1">
    <property type="nucleotide sequence ID" value="NZ_JBHTON010000057.1"/>
</dbReference>
<accession>A0ABW4E8R3</accession>
<sequence>MMMTSKLNKADIRRVFVRYIALNCLNDYPGQMHGGYVFSMLPALKKIYGDDEVKLNEALMRHQEEYFNVTPAIAGLPMGITLAMEEQNAQSDDFDTSTISGMKTALMGPLSAIGDTVFPATLRIIATAMVTQMAAKGSVLAPILFFLLWNIPNFLARYYSLKFGYNLGSDFIIKSAESNMMQKVSYACSVVGLMAIGAMCFVNIKISTPLVIGGAVKGGAMKLQTTLDTIMPGMLSLLVVGIVYWLLDRGVKVVPLLLGTMVIGFILNLLGIIA</sequence>
<feature type="transmembrane region" description="Helical" evidence="1">
    <location>
        <begin position="253"/>
        <end position="273"/>
    </location>
</feature>
<name>A0ABW4E8R3_9LACO</name>
<feature type="transmembrane region" description="Helical" evidence="1">
    <location>
        <begin position="139"/>
        <end position="159"/>
    </location>
</feature>
<dbReference type="EMBL" id="JBHTON010000057">
    <property type="protein sequence ID" value="MFD1486292.1"/>
    <property type="molecule type" value="Genomic_DNA"/>
</dbReference>
<dbReference type="Pfam" id="PF03613">
    <property type="entry name" value="EIID-AGA"/>
    <property type="match status" value="1"/>
</dbReference>
<dbReference type="InterPro" id="IPR050303">
    <property type="entry name" value="GatZ_KbaZ_carbometab"/>
</dbReference>
<gene>
    <name evidence="2" type="ORF">ACFQ5J_13755</name>
</gene>